<reference evidence="2" key="1">
    <citation type="submission" date="2021-01" db="EMBL/GenBank/DDBJ databases">
        <authorList>
            <person name="Corre E."/>
            <person name="Pelletier E."/>
            <person name="Niang G."/>
            <person name="Scheremetjew M."/>
            <person name="Finn R."/>
            <person name="Kale V."/>
            <person name="Holt S."/>
            <person name="Cochrane G."/>
            <person name="Meng A."/>
            <person name="Brown T."/>
            <person name="Cohen L."/>
        </authorList>
    </citation>
    <scope>NUCLEOTIDE SEQUENCE</scope>
    <source>
        <strain evidence="2">MM31A-1</strain>
    </source>
</reference>
<feature type="region of interest" description="Disordered" evidence="1">
    <location>
        <begin position="451"/>
        <end position="473"/>
    </location>
</feature>
<protein>
    <submittedName>
        <fullName evidence="2">Uncharacterized protein</fullName>
    </submittedName>
</protein>
<dbReference type="AlphaFoldDB" id="A0A7S3VAL5"/>
<evidence type="ECO:0000313" key="2">
    <source>
        <dbReference type="EMBL" id="CAE0468306.1"/>
    </source>
</evidence>
<feature type="region of interest" description="Disordered" evidence="1">
    <location>
        <begin position="37"/>
        <end position="60"/>
    </location>
</feature>
<dbReference type="EMBL" id="HBIO01017108">
    <property type="protein sequence ID" value="CAE0468306.1"/>
    <property type="molecule type" value="Transcribed_RNA"/>
</dbReference>
<organism evidence="2">
    <name type="scientific">Chaetoceros debilis</name>
    <dbReference type="NCBI Taxonomy" id="122233"/>
    <lineage>
        <taxon>Eukaryota</taxon>
        <taxon>Sar</taxon>
        <taxon>Stramenopiles</taxon>
        <taxon>Ochrophyta</taxon>
        <taxon>Bacillariophyta</taxon>
        <taxon>Coscinodiscophyceae</taxon>
        <taxon>Chaetocerotophycidae</taxon>
        <taxon>Chaetocerotales</taxon>
        <taxon>Chaetocerotaceae</taxon>
        <taxon>Chaetoceros</taxon>
    </lineage>
</organism>
<feature type="compositionally biased region" description="Polar residues" evidence="1">
    <location>
        <begin position="451"/>
        <end position="460"/>
    </location>
</feature>
<gene>
    <name evidence="2" type="ORF">CDEB00056_LOCUS13159</name>
</gene>
<proteinExistence type="predicted"/>
<sequence>MSHGQQRTILRSNTAVASVVGLVEESIYTQVLEIHENKQQQQQDSHGHGHGHAVSSFPLHGGMNMDTSGLAFILSKRGGNVNGHGSYDGDDGDDGDGMNMKIWHQGGACLPSEEVIPASRPVVTLSHPQYQNSTVHDDVDANIQHDKCVLMTPSYGYGGGYGNGNMSGNGIGNQLDALTGMSLYWTSPNGVICYWNDIGNCIIVQPSQQTQKPKFGSRQYLQYPHSQSTSTPSGNSTAACDASLQIPLLEHEYVTCTKISSSLDREMVSCVLVSTSLNRTFAIRKNARPLELQCTLLVAEDNRDPYGFDTHNTRKQLKYGGVEEESTAGGGLFAFVNPKSRIDDRGKRKTRNSTKTPLFTNYTTAQVTVALNGAPVTQPWSWINMNEEDTSDSAETSSAHAHAHAHDLAQKEQSQQQLQQKDKSYNCTFENCEIYTPVPVVPIPTSVVAANNGSSQTNNIPKGKGKTKLNSKRKVERPPIRTSQRIATAAATATKERVAECEESPRKRQKTSDFHATTSDRTQQPTAHDARVRKVFLGIDNSSREYVPFEKQYFVILQGNYKDNKSWFKGKGNKKKHPDHHCLLNAEKIVIIQRSPEGQLYVALKLEKYPHFTIGPEHYEELRQLFSEKIEYISSDEISYECAHQDDGPSSVVVRNKVLNADGVLAGAPTKENEVIDKARDLIVELMPIVFKTMKVPPKKGNKRGTISANIGLSATNSANYKHNRTTIFGNIKPSLINKDFGKDGNELVGKLALLACKEILPMLGYKDAFKLDLNIAGHQIRKDLRELFAKQLNIPPSDYDNFRIEAVSVVILSMLNLHFDTNNDPSDGFDATACIHTWVPLSCLTGNEKLKLHLLKNGIGLHQKVYVCVIFYNRRVCWSAASTSRILDKIAGESTIASTIASKTKDIKNERNYDRNIFDRKRIDDFNTRIETQLLEVGKEKRAMYKAPHHYVPSAYDPMSKWSGFLDFVLHFHCQVRDLTAMDAIEFSLLAALSAKKPMVFGEIMRRIFAVDEHERDRIMQHGFLERAQSIAVTLGAKPWFTRSIQDNLLWILDECNAAFADPNTRDLKIFCGTFASDMMKMFNEFMDIDIAYDFVQFSSLLGLLPLQCMTWAVSLPKEDNHEENIYKILKMYQKKISKDVTAPIIQRMWESERGEKNIVLSPKASPIDLETGDNVGDMDVYFYHPHVQQSQNFYRVKGACQELQILTEVKDKASSEFATDWKRGGAMKEPPSLHWDLTLNSKTLHMHTCLKMSDNFRARYFMKENFK</sequence>
<feature type="region of interest" description="Disordered" evidence="1">
    <location>
        <begin position="495"/>
        <end position="527"/>
    </location>
</feature>
<feature type="region of interest" description="Disordered" evidence="1">
    <location>
        <begin position="389"/>
        <end position="419"/>
    </location>
</feature>
<feature type="compositionally biased region" description="Basic and acidic residues" evidence="1">
    <location>
        <begin position="495"/>
        <end position="513"/>
    </location>
</feature>
<evidence type="ECO:0000256" key="1">
    <source>
        <dbReference type="SAM" id="MobiDB-lite"/>
    </source>
</evidence>
<name>A0A7S3VAL5_9STRA</name>
<accession>A0A7S3VAL5</accession>
<feature type="compositionally biased region" description="Basic residues" evidence="1">
    <location>
        <begin position="463"/>
        <end position="473"/>
    </location>
</feature>
<feature type="compositionally biased region" description="Polar residues" evidence="1">
    <location>
        <begin position="514"/>
        <end position="526"/>
    </location>
</feature>